<dbReference type="AlphaFoldDB" id="A0ABD1X700"/>
<feature type="compositionally biased region" description="Acidic residues" evidence="1">
    <location>
        <begin position="1"/>
        <end position="10"/>
    </location>
</feature>
<organism evidence="2 3">
    <name type="scientific">Forsythia ovata</name>
    <dbReference type="NCBI Taxonomy" id="205694"/>
    <lineage>
        <taxon>Eukaryota</taxon>
        <taxon>Viridiplantae</taxon>
        <taxon>Streptophyta</taxon>
        <taxon>Embryophyta</taxon>
        <taxon>Tracheophyta</taxon>
        <taxon>Spermatophyta</taxon>
        <taxon>Magnoliopsida</taxon>
        <taxon>eudicotyledons</taxon>
        <taxon>Gunneridae</taxon>
        <taxon>Pentapetalae</taxon>
        <taxon>asterids</taxon>
        <taxon>lamiids</taxon>
        <taxon>Lamiales</taxon>
        <taxon>Oleaceae</taxon>
        <taxon>Forsythieae</taxon>
        <taxon>Forsythia</taxon>
    </lineage>
</organism>
<accession>A0ABD1X700</accession>
<dbReference type="Proteomes" id="UP001604277">
    <property type="component" value="Unassembled WGS sequence"/>
</dbReference>
<evidence type="ECO:0000313" key="2">
    <source>
        <dbReference type="EMBL" id="KAL2556703.1"/>
    </source>
</evidence>
<gene>
    <name evidence="2" type="ORF">Fot_01442</name>
</gene>
<reference evidence="3" key="1">
    <citation type="submission" date="2024-07" db="EMBL/GenBank/DDBJ databases">
        <title>Two chromosome-level genome assemblies of Korean endemic species Abeliophyllum distichum and Forsythia ovata (Oleaceae).</title>
        <authorList>
            <person name="Jang H."/>
        </authorList>
    </citation>
    <scope>NUCLEOTIDE SEQUENCE [LARGE SCALE GENOMIC DNA]</scope>
</reference>
<protein>
    <submittedName>
        <fullName evidence="2">CW-type Zinc Finger</fullName>
    </submittedName>
</protein>
<dbReference type="PANTHER" id="PTHR46524">
    <property type="entry name" value="CW-TYPE ZINC FINGER"/>
    <property type="match status" value="1"/>
</dbReference>
<evidence type="ECO:0000256" key="1">
    <source>
        <dbReference type="SAM" id="MobiDB-lite"/>
    </source>
</evidence>
<dbReference type="EMBL" id="JBFOLJ010000001">
    <property type="protein sequence ID" value="KAL2556703.1"/>
    <property type="molecule type" value="Genomic_DNA"/>
</dbReference>
<comment type="caution">
    <text evidence="2">The sequence shown here is derived from an EMBL/GenBank/DDBJ whole genome shotgun (WGS) entry which is preliminary data.</text>
</comment>
<feature type="region of interest" description="Disordered" evidence="1">
    <location>
        <begin position="101"/>
        <end position="123"/>
    </location>
</feature>
<dbReference type="PANTHER" id="PTHR46524:SF7">
    <property type="entry name" value="CW-TYPE ZINC FINGER"/>
    <property type="match status" value="1"/>
</dbReference>
<keyword evidence="3" id="KW-1185">Reference proteome</keyword>
<feature type="region of interest" description="Disordered" evidence="1">
    <location>
        <begin position="1"/>
        <end position="22"/>
    </location>
</feature>
<name>A0ABD1X700_9LAMI</name>
<evidence type="ECO:0000313" key="3">
    <source>
        <dbReference type="Proteomes" id="UP001604277"/>
    </source>
</evidence>
<dbReference type="InterPro" id="IPR055300">
    <property type="entry name" value="CWZF3/5/7"/>
</dbReference>
<proteinExistence type="predicted"/>
<sequence length="232" mass="25059">MEENELEEGEAGCFQNGGDDSTIDPDIALSYIGEKLQNVLGHFQKDFEGGVSAENLGAKFGGYGSFLPTYQRSPSWSRLRSSPEVHNYSGPRFPNNLHLEDGRENSFASTSASLSARPGATSGKTATIRDSVKRDVSTLYTHAEELTSNVGLVNKSGNPSEPRTLKVRIKVGAENLSTRQNAEIYSGLGLDDVPDESPTSILQIMTSFPAHGSLLLSPLSDDLIHLFEKGKP</sequence>